<organism evidence="1 2">
    <name type="scientific">Enhygromyxa salina</name>
    <dbReference type="NCBI Taxonomy" id="215803"/>
    <lineage>
        <taxon>Bacteria</taxon>
        <taxon>Pseudomonadati</taxon>
        <taxon>Myxococcota</taxon>
        <taxon>Polyangia</taxon>
        <taxon>Nannocystales</taxon>
        <taxon>Nannocystaceae</taxon>
        <taxon>Enhygromyxa</taxon>
    </lineage>
</organism>
<accession>A0A0C2D6G3</accession>
<sequence>MVGFEVVEFNYTGAATEFEVPAWVTNLTIEVWGAEGGDSECCGAVVQDDGGEGGDAVATLYLYVGGQGVLEGAGGFNGGGAGGEWGGGGGAPP</sequence>
<evidence type="ECO:0000313" key="1">
    <source>
        <dbReference type="EMBL" id="KIG15642.1"/>
    </source>
</evidence>
<proteinExistence type="predicted"/>
<dbReference type="Proteomes" id="UP000031599">
    <property type="component" value="Unassembled WGS sequence"/>
</dbReference>
<comment type="caution">
    <text evidence="1">The sequence shown here is derived from an EMBL/GenBank/DDBJ whole genome shotgun (WGS) entry which is preliminary data.</text>
</comment>
<gene>
    <name evidence="1" type="ORF">DB30_05390</name>
</gene>
<dbReference type="RefSeq" id="WP_052551235.1">
    <property type="nucleotide sequence ID" value="NZ_JMCC02000049.1"/>
</dbReference>
<dbReference type="AlphaFoldDB" id="A0A0C2D6G3"/>
<reference evidence="1 2" key="1">
    <citation type="submission" date="2014-12" db="EMBL/GenBank/DDBJ databases">
        <title>Genome assembly of Enhygromyxa salina DSM 15201.</title>
        <authorList>
            <person name="Sharma G."/>
            <person name="Subramanian S."/>
        </authorList>
    </citation>
    <scope>NUCLEOTIDE SEQUENCE [LARGE SCALE GENOMIC DNA]</scope>
    <source>
        <strain evidence="1 2">DSM 15201</strain>
    </source>
</reference>
<dbReference type="EMBL" id="JMCC02000049">
    <property type="protein sequence ID" value="KIG15642.1"/>
    <property type="molecule type" value="Genomic_DNA"/>
</dbReference>
<name>A0A0C2D6G3_9BACT</name>
<evidence type="ECO:0000313" key="2">
    <source>
        <dbReference type="Proteomes" id="UP000031599"/>
    </source>
</evidence>
<protein>
    <submittedName>
        <fullName evidence="1">Uncharacterized protein</fullName>
    </submittedName>
</protein>